<dbReference type="EMBL" id="CP094809">
    <property type="protein sequence ID" value="UXU56663.1"/>
    <property type="molecule type" value="Genomic_DNA"/>
</dbReference>
<dbReference type="SUPFAM" id="SSF47413">
    <property type="entry name" value="lambda repressor-like DNA-binding domains"/>
    <property type="match status" value="1"/>
</dbReference>
<proteinExistence type="predicted"/>
<sequence length="65" mass="7667">MRDKIEKLLLSNLTNYQIAKDTQMSHKTISELRSGKRKIGNLTLDTAEKLYNYQKRLENLNELKN</sequence>
<name>A0ABD7TSG1_9STAP</name>
<organism evidence="1 2">
    <name type="scientific">Staphylococcus agnetis</name>
    <dbReference type="NCBI Taxonomy" id="985762"/>
    <lineage>
        <taxon>Bacteria</taxon>
        <taxon>Bacillati</taxon>
        <taxon>Bacillota</taxon>
        <taxon>Bacilli</taxon>
        <taxon>Bacillales</taxon>
        <taxon>Staphylococcaceae</taxon>
        <taxon>Staphylococcus</taxon>
    </lineage>
</organism>
<dbReference type="RefSeq" id="WP_252561700.1">
    <property type="nucleotide sequence ID" value="NZ_CP094808.1"/>
</dbReference>
<gene>
    <name evidence="1" type="ORF">MUA95_08805</name>
</gene>
<accession>A0ABD7TSG1</accession>
<reference evidence="1" key="1">
    <citation type="submission" date="2022-03" db="EMBL/GenBank/DDBJ databases">
        <title>Comparative Genomics of East African Camel-Associated Staphylococcaceae spp.: Diversity and Inheritance of Traits Involved in Host-Pathogen Interactions.</title>
        <authorList>
            <person name="Akarsu H."/>
            <person name="Liljander A."/>
            <person name="Younan M."/>
            <person name="Brodard I."/>
            <person name="Glucks I."/>
            <person name="Labroussaa F."/>
            <person name="Overesch G."/>
            <person name="Kuhnert P."/>
            <person name="Perreten V."/>
            <person name="Drexler J.F."/>
            <person name="Corman V.M."/>
            <person name="Falquet L."/>
            <person name="Jores J."/>
        </authorList>
    </citation>
    <scope>NUCLEOTIDE SEQUENCE</scope>
    <source>
        <strain evidence="1">IVB6197</strain>
    </source>
</reference>
<dbReference type="AlphaFoldDB" id="A0ABD7TSG1"/>
<evidence type="ECO:0000313" key="2">
    <source>
        <dbReference type="Proteomes" id="UP001065705"/>
    </source>
</evidence>
<dbReference type="Proteomes" id="UP001065705">
    <property type="component" value="Chromosome"/>
</dbReference>
<evidence type="ECO:0008006" key="3">
    <source>
        <dbReference type="Google" id="ProtNLM"/>
    </source>
</evidence>
<dbReference type="Gene3D" id="1.10.260.40">
    <property type="entry name" value="lambda repressor-like DNA-binding domains"/>
    <property type="match status" value="1"/>
</dbReference>
<protein>
    <recommendedName>
        <fullName evidence="3">XRE family transcriptional regulator</fullName>
    </recommendedName>
</protein>
<evidence type="ECO:0000313" key="1">
    <source>
        <dbReference type="EMBL" id="UXU56663.1"/>
    </source>
</evidence>
<dbReference type="InterPro" id="IPR010982">
    <property type="entry name" value="Lambda_DNA-bd_dom_sf"/>
</dbReference>